<reference evidence="3" key="1">
    <citation type="submission" date="2023-09" db="EMBL/GenBank/DDBJ databases">
        <title>Demequina sp. a novel bacteria isolated from Capsicum annuum.</title>
        <authorList>
            <person name="Humaira Z."/>
            <person name="Lee J."/>
            <person name="Cho D."/>
        </authorList>
    </citation>
    <scope>NUCLEOTIDE SEQUENCE</scope>
    <source>
        <strain evidence="3">PMTSA13</strain>
    </source>
</reference>
<gene>
    <name evidence="3" type="ORF">RN607_04925</name>
</gene>
<organism evidence="3">
    <name type="scientific">Demequina capsici</name>
    <dbReference type="NCBI Taxonomy" id="3075620"/>
    <lineage>
        <taxon>Bacteria</taxon>
        <taxon>Bacillati</taxon>
        <taxon>Actinomycetota</taxon>
        <taxon>Actinomycetes</taxon>
        <taxon>Micrococcales</taxon>
        <taxon>Demequinaceae</taxon>
        <taxon>Demequina</taxon>
    </lineage>
</organism>
<proteinExistence type="predicted"/>
<dbReference type="KEGG" id="dcp:RN607_04925"/>
<dbReference type="InterPro" id="IPR019554">
    <property type="entry name" value="Soluble_ligand-bd"/>
</dbReference>
<keyword evidence="1" id="KW-1133">Transmembrane helix</keyword>
<dbReference type="GO" id="GO:0015628">
    <property type="term" value="P:protein secretion by the type II secretion system"/>
    <property type="evidence" value="ECO:0007669"/>
    <property type="project" value="TreeGrafter"/>
</dbReference>
<dbReference type="InterPro" id="IPR051675">
    <property type="entry name" value="Endo/Exo/Phosphatase_dom_1"/>
</dbReference>
<dbReference type="PANTHER" id="PTHR21180:SF32">
    <property type="entry name" value="ENDONUCLEASE_EXONUCLEASE_PHOSPHATASE FAMILY DOMAIN-CONTAINING PROTEIN 1"/>
    <property type="match status" value="1"/>
</dbReference>
<dbReference type="NCBIfam" id="TIGR00426">
    <property type="entry name" value="competence protein ComEA helix-hairpin-helix repeat region"/>
    <property type="match status" value="1"/>
</dbReference>
<feature type="domain" description="Helix-hairpin-helix DNA-binding motif class 1" evidence="2">
    <location>
        <begin position="180"/>
        <end position="199"/>
    </location>
</feature>
<dbReference type="PANTHER" id="PTHR21180">
    <property type="entry name" value="ENDONUCLEASE/EXONUCLEASE/PHOSPHATASE FAMILY DOMAIN-CONTAINING PROTEIN 1"/>
    <property type="match status" value="1"/>
</dbReference>
<keyword evidence="1" id="KW-0472">Membrane</keyword>
<keyword evidence="3" id="KW-0238">DNA-binding</keyword>
<dbReference type="EMBL" id="CP134880">
    <property type="protein sequence ID" value="WNM28348.1"/>
    <property type="molecule type" value="Genomic_DNA"/>
</dbReference>
<dbReference type="Pfam" id="PF12836">
    <property type="entry name" value="HHH_3"/>
    <property type="match status" value="1"/>
</dbReference>
<dbReference type="SMART" id="SM00278">
    <property type="entry name" value="HhH1"/>
    <property type="match status" value="2"/>
</dbReference>
<dbReference type="SUPFAM" id="SSF47781">
    <property type="entry name" value="RuvA domain 2-like"/>
    <property type="match status" value="1"/>
</dbReference>
<dbReference type="InterPro" id="IPR004509">
    <property type="entry name" value="Competence_ComEA_HhH"/>
</dbReference>
<dbReference type="Pfam" id="PF10531">
    <property type="entry name" value="SLBB"/>
    <property type="match status" value="1"/>
</dbReference>
<dbReference type="GO" id="GO:0015627">
    <property type="term" value="C:type II protein secretion system complex"/>
    <property type="evidence" value="ECO:0007669"/>
    <property type="project" value="TreeGrafter"/>
</dbReference>
<dbReference type="Proteomes" id="UP001303408">
    <property type="component" value="Chromosome"/>
</dbReference>
<evidence type="ECO:0000313" key="3">
    <source>
        <dbReference type="EMBL" id="WNM28348.1"/>
    </source>
</evidence>
<name>A0AA96JBR0_9MICO</name>
<sequence>MDLPTDRNHDAEDVRERWRDSLAHAAASAYRRASADEMPTEARRVRWRLDARSAVSVALLAAVVAVVGWAVVAGAPGAAAPAATAVPSVSSAPTVQTAQPAQVIVHVAGHVVSPGLVSLAAGDRVADAIDAAGGPLDDADLSAVNLARVAQDGEQILVPAVGEQADSGGGPVRLATATADDLEQLPGIGPVLAARIVQDREENGPFVSVEDLTRVSGIGESLVGQLDGLVVP</sequence>
<feature type="transmembrane region" description="Helical" evidence="1">
    <location>
        <begin position="53"/>
        <end position="72"/>
    </location>
</feature>
<dbReference type="Gene3D" id="1.10.150.280">
    <property type="entry name" value="AF1531-like domain"/>
    <property type="match status" value="1"/>
</dbReference>
<protein>
    <submittedName>
        <fullName evidence="3">ComEA family DNA-binding protein</fullName>
    </submittedName>
</protein>
<dbReference type="RefSeq" id="WP_313544755.1">
    <property type="nucleotide sequence ID" value="NZ_CP134880.1"/>
</dbReference>
<dbReference type="Gene3D" id="3.10.560.10">
    <property type="entry name" value="Outer membrane lipoprotein wza domain like"/>
    <property type="match status" value="1"/>
</dbReference>
<evidence type="ECO:0000256" key="1">
    <source>
        <dbReference type="SAM" id="Phobius"/>
    </source>
</evidence>
<keyword evidence="1" id="KW-0812">Transmembrane</keyword>
<accession>A0AA96JBR0</accession>
<dbReference type="GO" id="GO:0003677">
    <property type="term" value="F:DNA binding"/>
    <property type="evidence" value="ECO:0007669"/>
    <property type="project" value="UniProtKB-KW"/>
</dbReference>
<feature type="domain" description="Helix-hairpin-helix DNA-binding motif class 1" evidence="2">
    <location>
        <begin position="210"/>
        <end position="229"/>
    </location>
</feature>
<dbReference type="AlphaFoldDB" id="A0AA96JBR0"/>
<dbReference type="InterPro" id="IPR010994">
    <property type="entry name" value="RuvA_2-like"/>
</dbReference>
<evidence type="ECO:0000259" key="2">
    <source>
        <dbReference type="SMART" id="SM00278"/>
    </source>
</evidence>
<dbReference type="GO" id="GO:0006281">
    <property type="term" value="P:DNA repair"/>
    <property type="evidence" value="ECO:0007669"/>
    <property type="project" value="InterPro"/>
</dbReference>
<dbReference type="InterPro" id="IPR003583">
    <property type="entry name" value="Hlx-hairpin-Hlx_DNA-bd_motif"/>
</dbReference>